<evidence type="ECO:0000313" key="1">
    <source>
        <dbReference type="EMBL" id="KAJ1877726.1"/>
    </source>
</evidence>
<reference evidence="1" key="1">
    <citation type="submission" date="2022-07" db="EMBL/GenBank/DDBJ databases">
        <title>Phylogenomic reconstructions and comparative analyses of Kickxellomycotina fungi.</title>
        <authorList>
            <person name="Reynolds N.K."/>
            <person name="Stajich J.E."/>
            <person name="Barry K."/>
            <person name="Grigoriev I.V."/>
            <person name="Crous P."/>
            <person name="Smith M.E."/>
        </authorList>
    </citation>
    <scope>NUCLEOTIDE SEQUENCE</scope>
    <source>
        <strain evidence="1">Benny 63K</strain>
    </source>
</reference>
<feature type="non-terminal residue" evidence="1">
    <location>
        <position position="392"/>
    </location>
</feature>
<comment type="caution">
    <text evidence="1">The sequence shown here is derived from an EMBL/GenBank/DDBJ whole genome shotgun (WGS) entry which is preliminary data.</text>
</comment>
<protein>
    <submittedName>
        <fullName evidence="1">Uncharacterized protein</fullName>
    </submittedName>
</protein>
<name>A0ACC1HVZ5_9FUNG</name>
<proteinExistence type="predicted"/>
<evidence type="ECO:0000313" key="2">
    <source>
        <dbReference type="Proteomes" id="UP001150581"/>
    </source>
</evidence>
<dbReference type="Proteomes" id="UP001150581">
    <property type="component" value="Unassembled WGS sequence"/>
</dbReference>
<feature type="non-terminal residue" evidence="1">
    <location>
        <position position="1"/>
    </location>
</feature>
<dbReference type="EMBL" id="JANBPG010004101">
    <property type="protein sequence ID" value="KAJ1877726.1"/>
    <property type="molecule type" value="Genomic_DNA"/>
</dbReference>
<sequence length="392" mass="41552">HAGVQRAEGRVHRPVDPRRAADLWARRAAAVRVARRWVHSDDARPARALRVGDHHAAPDRVAVRGQHGRQPQRRGGAGHGDQHCRGRRVARVHVHADPHAQEPAGVRAVGRRAGRRPAAGRTAQRADRRGGARAQPAADDRVRLGHRVHGAQGPGAHRVGILPAAPERRGVQLCDARAHDRGRRHCAAEPQHGVRPDPRARGRGEGAQAAARLGLLLRRQGRARQPRSQDKRAAAGRHLARAHRGLFAGVGRGVRGAERRAHSACAVRDCAQPPVGPGRGRRAVAQQGHREAHVAVRAPAQAAGRGARGDAAAGGREHRPRAHARLGRCRARRNNKQPPLRRHAGCAGAPGAAAGAVGLGGAHHAHGAAGDADGHGGVRVERPRARDGRGVL</sequence>
<accession>A0ACC1HVZ5</accession>
<gene>
    <name evidence="1" type="ORF">LPJ66_012044</name>
</gene>
<keyword evidence="2" id="KW-1185">Reference proteome</keyword>
<organism evidence="1 2">
    <name type="scientific">Kickxella alabastrina</name>
    <dbReference type="NCBI Taxonomy" id="61397"/>
    <lineage>
        <taxon>Eukaryota</taxon>
        <taxon>Fungi</taxon>
        <taxon>Fungi incertae sedis</taxon>
        <taxon>Zoopagomycota</taxon>
        <taxon>Kickxellomycotina</taxon>
        <taxon>Kickxellomycetes</taxon>
        <taxon>Kickxellales</taxon>
        <taxon>Kickxellaceae</taxon>
        <taxon>Kickxella</taxon>
    </lineage>
</organism>